<feature type="region of interest" description="Disordered" evidence="1">
    <location>
        <begin position="26"/>
        <end position="48"/>
    </location>
</feature>
<comment type="caution">
    <text evidence="2">The sequence shown here is derived from an EMBL/GenBank/DDBJ whole genome shotgun (WGS) entry which is preliminary data.</text>
</comment>
<dbReference type="AlphaFoldDB" id="X1LHB1"/>
<reference evidence="2" key="1">
    <citation type="journal article" date="2014" name="Front. Microbiol.">
        <title>High frequency of phylogenetically diverse reductive dehalogenase-homologous genes in deep subseafloor sedimentary metagenomes.</title>
        <authorList>
            <person name="Kawai M."/>
            <person name="Futagami T."/>
            <person name="Toyoda A."/>
            <person name="Takaki Y."/>
            <person name="Nishi S."/>
            <person name="Hori S."/>
            <person name="Arai W."/>
            <person name="Tsubouchi T."/>
            <person name="Morono Y."/>
            <person name="Uchiyama I."/>
            <person name="Ito T."/>
            <person name="Fujiyama A."/>
            <person name="Inagaki F."/>
            <person name="Takami H."/>
        </authorList>
    </citation>
    <scope>NUCLEOTIDE SEQUENCE</scope>
    <source>
        <strain evidence="2">Expedition CK06-06</strain>
    </source>
</reference>
<dbReference type="EMBL" id="BARV01022138">
    <property type="protein sequence ID" value="GAI18473.1"/>
    <property type="molecule type" value="Genomic_DNA"/>
</dbReference>
<organism evidence="2">
    <name type="scientific">marine sediment metagenome</name>
    <dbReference type="NCBI Taxonomy" id="412755"/>
    <lineage>
        <taxon>unclassified sequences</taxon>
        <taxon>metagenomes</taxon>
        <taxon>ecological metagenomes</taxon>
    </lineage>
</organism>
<protein>
    <submittedName>
        <fullName evidence="2">Uncharacterized protein</fullName>
    </submittedName>
</protein>
<evidence type="ECO:0000313" key="2">
    <source>
        <dbReference type="EMBL" id="GAI18473.1"/>
    </source>
</evidence>
<accession>X1LHB1</accession>
<sequence length="144" mass="15904">GLNSPFVKTEQMEYSLTEAGYEFLRASPPEGLPESGEVTPSGEATDESLKTTEYQQFIEFGKTTGVVPLALIEQTAKHVWSGGDFRDLSWVWHGLTQMGIRPDLAQRWWHSWRSFLRQPIPQELAESVGLQAPAGKGAEAGGKV</sequence>
<gene>
    <name evidence="2" type="ORF">S06H3_36530</name>
</gene>
<feature type="non-terminal residue" evidence="2">
    <location>
        <position position="1"/>
    </location>
</feature>
<proteinExistence type="predicted"/>
<evidence type="ECO:0000256" key="1">
    <source>
        <dbReference type="SAM" id="MobiDB-lite"/>
    </source>
</evidence>
<name>X1LHB1_9ZZZZ</name>